<comment type="subcellular location">
    <subcellularLocation>
        <location evidence="1">Cell membrane</location>
    </subcellularLocation>
</comment>
<dbReference type="OrthoDB" id="107771at2"/>
<dbReference type="PRINTS" id="PR00260">
    <property type="entry name" value="CHEMTRNSDUCR"/>
</dbReference>
<evidence type="ECO:0000256" key="7">
    <source>
        <dbReference type="SAM" id="Coils"/>
    </source>
</evidence>
<feature type="coiled-coil region" evidence="7">
    <location>
        <begin position="69"/>
        <end position="96"/>
    </location>
</feature>
<organism evidence="12 13">
    <name type="scientific">Bacillus zhangzhouensis</name>
    <dbReference type="NCBI Taxonomy" id="1178540"/>
    <lineage>
        <taxon>Bacteria</taxon>
        <taxon>Bacillati</taxon>
        <taxon>Bacillota</taxon>
        <taxon>Bacilli</taxon>
        <taxon>Bacillales</taxon>
        <taxon>Bacillaceae</taxon>
        <taxon>Bacillus</taxon>
    </lineage>
</organism>
<gene>
    <name evidence="12" type="ORF">BA70_11370</name>
</gene>
<dbReference type="AlphaFoldDB" id="A0A081LEP3"/>
<evidence type="ECO:0000256" key="8">
    <source>
        <dbReference type="SAM" id="MobiDB-lite"/>
    </source>
</evidence>
<proteinExistence type="inferred from homology"/>
<feature type="transmembrane region" description="Helical" evidence="9">
    <location>
        <begin position="7"/>
        <end position="30"/>
    </location>
</feature>
<dbReference type="InterPro" id="IPR003660">
    <property type="entry name" value="HAMP_dom"/>
</dbReference>
<evidence type="ECO:0000256" key="3">
    <source>
        <dbReference type="ARBA" id="ARBA00023136"/>
    </source>
</evidence>
<dbReference type="GO" id="GO:0004888">
    <property type="term" value="F:transmembrane signaling receptor activity"/>
    <property type="evidence" value="ECO:0007669"/>
    <property type="project" value="InterPro"/>
</dbReference>
<keyword evidence="9" id="KW-1133">Transmembrane helix</keyword>
<feature type="compositionally biased region" description="Polar residues" evidence="8">
    <location>
        <begin position="281"/>
        <end position="295"/>
    </location>
</feature>
<keyword evidence="3 9" id="KW-0472">Membrane</keyword>
<dbReference type="Pfam" id="PF00015">
    <property type="entry name" value="MCPsignal"/>
    <property type="match status" value="1"/>
</dbReference>
<keyword evidence="13" id="KW-1185">Reference proteome</keyword>
<keyword evidence="9" id="KW-0812">Transmembrane</keyword>
<dbReference type="GO" id="GO:0006935">
    <property type="term" value="P:chemotaxis"/>
    <property type="evidence" value="ECO:0007669"/>
    <property type="project" value="InterPro"/>
</dbReference>
<dbReference type="eggNOG" id="COG0840">
    <property type="taxonomic scope" value="Bacteria"/>
</dbReference>
<comment type="similarity">
    <text evidence="5">Belongs to the methyl-accepting chemotaxis (MCP) protein family.</text>
</comment>
<dbReference type="CDD" id="cd06225">
    <property type="entry name" value="HAMP"/>
    <property type="match status" value="1"/>
</dbReference>
<dbReference type="InterPro" id="IPR004090">
    <property type="entry name" value="Chemotax_Me-accpt_rcpt"/>
</dbReference>
<feature type="region of interest" description="Disordered" evidence="8">
    <location>
        <begin position="281"/>
        <end position="306"/>
    </location>
</feature>
<dbReference type="PANTHER" id="PTHR32089:SF112">
    <property type="entry name" value="LYSOZYME-LIKE PROTEIN-RELATED"/>
    <property type="match status" value="1"/>
</dbReference>
<dbReference type="CDD" id="cd11386">
    <property type="entry name" value="MCP_signal"/>
    <property type="match status" value="1"/>
</dbReference>
<reference evidence="12 13" key="1">
    <citation type="submission" date="2012-09" db="EMBL/GenBank/DDBJ databases">
        <title>Genome Sequence of Bacillus sp. DW5-4.</title>
        <authorList>
            <person name="Lai Q."/>
            <person name="Liu Y."/>
            <person name="Shao Z."/>
        </authorList>
    </citation>
    <scope>NUCLEOTIDE SEQUENCE [LARGE SCALE GENOMIC DNA]</scope>
    <source>
        <strain evidence="12 13">DW5-4</strain>
    </source>
</reference>
<dbReference type="PANTHER" id="PTHR32089">
    <property type="entry name" value="METHYL-ACCEPTING CHEMOTAXIS PROTEIN MCPB"/>
    <property type="match status" value="1"/>
</dbReference>
<evidence type="ECO:0000256" key="6">
    <source>
        <dbReference type="PROSITE-ProRule" id="PRU00284"/>
    </source>
</evidence>
<dbReference type="RefSeq" id="WP_034318627.1">
    <property type="nucleotide sequence ID" value="NZ_JAVIKA010000001.1"/>
</dbReference>
<dbReference type="Pfam" id="PF00672">
    <property type="entry name" value="HAMP"/>
    <property type="match status" value="1"/>
</dbReference>
<dbReference type="GO" id="GO:0007165">
    <property type="term" value="P:signal transduction"/>
    <property type="evidence" value="ECO:0007669"/>
    <property type="project" value="UniProtKB-KW"/>
</dbReference>
<dbReference type="GO" id="GO:0005886">
    <property type="term" value="C:plasma membrane"/>
    <property type="evidence" value="ECO:0007669"/>
    <property type="project" value="UniProtKB-SubCell"/>
</dbReference>
<evidence type="ECO:0000256" key="9">
    <source>
        <dbReference type="SAM" id="Phobius"/>
    </source>
</evidence>
<evidence type="ECO:0000256" key="1">
    <source>
        <dbReference type="ARBA" id="ARBA00004236"/>
    </source>
</evidence>
<keyword evidence="4 6" id="KW-0807">Transducer</keyword>
<dbReference type="PROSITE" id="PS50885">
    <property type="entry name" value="HAMP"/>
    <property type="match status" value="1"/>
</dbReference>
<accession>A0A081LEP3</accession>
<evidence type="ECO:0000256" key="2">
    <source>
        <dbReference type="ARBA" id="ARBA00022475"/>
    </source>
</evidence>
<dbReference type="SMART" id="SM00283">
    <property type="entry name" value="MA"/>
    <property type="match status" value="1"/>
</dbReference>
<evidence type="ECO:0000259" key="11">
    <source>
        <dbReference type="PROSITE" id="PS50885"/>
    </source>
</evidence>
<protein>
    <submittedName>
        <fullName evidence="12">Chemotaxis protein</fullName>
    </submittedName>
</protein>
<dbReference type="Gene3D" id="1.10.287.950">
    <property type="entry name" value="Methyl-accepting chemotaxis protein"/>
    <property type="match status" value="1"/>
</dbReference>
<name>A0A081LEP3_9BACI</name>
<keyword evidence="2" id="KW-1003">Cell membrane</keyword>
<feature type="domain" description="HAMP" evidence="11">
    <location>
        <begin position="203"/>
        <end position="256"/>
    </location>
</feature>
<dbReference type="Gene3D" id="6.10.340.10">
    <property type="match status" value="1"/>
</dbReference>
<keyword evidence="7" id="KW-0175">Coiled coil</keyword>
<evidence type="ECO:0000259" key="10">
    <source>
        <dbReference type="PROSITE" id="PS50111"/>
    </source>
</evidence>
<feature type="transmembrane region" description="Helical" evidence="9">
    <location>
        <begin position="179"/>
        <end position="199"/>
    </location>
</feature>
<dbReference type="SUPFAM" id="SSF58104">
    <property type="entry name" value="Methyl-accepting chemotaxis protein (MCP) signaling domain"/>
    <property type="match status" value="1"/>
</dbReference>
<comment type="caution">
    <text evidence="12">The sequence shown here is derived from an EMBL/GenBank/DDBJ whole genome shotgun (WGS) entry which is preliminary data.</text>
</comment>
<evidence type="ECO:0000313" key="12">
    <source>
        <dbReference type="EMBL" id="KEP27719.1"/>
    </source>
</evidence>
<dbReference type="EMBL" id="JOTP01000003">
    <property type="protein sequence ID" value="KEP27719.1"/>
    <property type="molecule type" value="Genomic_DNA"/>
</dbReference>
<sequence>MRLKNQFLFGLIVICVLFVSILGFSSFIYYKTDQSYKALLNKEVKLYQTSLELEALLQKQEAQIKTYVVVQDAENLQKIEQTYEDINKKTNEASKLSAVKQVKNLLEQISEQNYLYYTSTNRLFNSLNMQNQKEFNTRLSQELQPIEQEIHTFTKEFAQTQLKQRDQKINQLNQDSNQLLLTLILVSAAIVLAFLLIGIRFVHRMTKPIVSVTNAAKRMADGDLTIEEIEVTSKNEIGQLGTAFNQMTTHLRQLILQVQNGSKQLADSAAQFEETISQTISASEQTSSSIEQVSEASREQSDAVGKVASAIQEVSTGMQNAAEHTSDVSGHSISVTEKAEEGAALIQQFVKQMSSIKESVNDHHSTMANVQAQFTGIQDLLGHIHAIADQTNLLALNAAIEAARAGEHGRGFAVVADEVRKLAEESSQLTDQISQLLANVNKDTEKSSQSMTKVERNVEEGVKVSHLSEQSFHEILESIRDISMKAEELSATAEQISASTEEISQTVGVIEEGAKRNSEETEYMSAAVEESLAANEEMKAAAEDLKSLSQSLKTSISSFNI</sequence>
<evidence type="ECO:0000256" key="5">
    <source>
        <dbReference type="ARBA" id="ARBA00029447"/>
    </source>
</evidence>
<feature type="domain" description="Methyl-accepting transducer" evidence="10">
    <location>
        <begin position="275"/>
        <end position="511"/>
    </location>
</feature>
<dbReference type="InterPro" id="IPR004089">
    <property type="entry name" value="MCPsignal_dom"/>
</dbReference>
<dbReference type="PROSITE" id="PS50111">
    <property type="entry name" value="CHEMOTAXIS_TRANSDUC_2"/>
    <property type="match status" value="1"/>
</dbReference>
<evidence type="ECO:0000256" key="4">
    <source>
        <dbReference type="ARBA" id="ARBA00023224"/>
    </source>
</evidence>
<dbReference type="Proteomes" id="UP000028091">
    <property type="component" value="Unassembled WGS sequence"/>
</dbReference>
<evidence type="ECO:0000313" key="13">
    <source>
        <dbReference type="Proteomes" id="UP000028091"/>
    </source>
</evidence>
<dbReference type="SMART" id="SM00304">
    <property type="entry name" value="HAMP"/>
    <property type="match status" value="1"/>
</dbReference>